<evidence type="ECO:0000256" key="9">
    <source>
        <dbReference type="PROSITE-ProRule" id="PRU01384"/>
    </source>
</evidence>
<dbReference type="FunFam" id="3.30.1360.40:FF:000003">
    <property type="entry name" value="DNA topoisomerase 2"/>
    <property type="match status" value="1"/>
</dbReference>
<dbReference type="GO" id="GO:0003677">
    <property type="term" value="F:DNA binding"/>
    <property type="evidence" value="ECO:0007669"/>
    <property type="project" value="UniProtKB-UniRule"/>
</dbReference>
<evidence type="ECO:0000256" key="3">
    <source>
        <dbReference type="ARBA" id="ARBA00012895"/>
    </source>
</evidence>
<dbReference type="Gene3D" id="3.30.1360.40">
    <property type="match status" value="1"/>
</dbReference>
<evidence type="ECO:0000256" key="8">
    <source>
        <dbReference type="ARBA" id="ARBA00023235"/>
    </source>
</evidence>
<evidence type="ECO:0000256" key="2">
    <source>
        <dbReference type="ARBA" id="ARBA00001946"/>
    </source>
</evidence>
<dbReference type="EMBL" id="JADCNM010000007">
    <property type="protein sequence ID" value="KAG0474645.1"/>
    <property type="molecule type" value="Genomic_DNA"/>
</dbReference>
<dbReference type="OrthoDB" id="276498at2759"/>
<name>A0A835QQR1_VANPL</name>
<evidence type="ECO:0000256" key="5">
    <source>
        <dbReference type="ARBA" id="ARBA00022840"/>
    </source>
</evidence>
<dbReference type="GO" id="GO:0005524">
    <property type="term" value="F:ATP binding"/>
    <property type="evidence" value="ECO:0007669"/>
    <property type="project" value="UniProtKB-KW"/>
</dbReference>
<feature type="domain" description="Topo IIA-type catalytic" evidence="10">
    <location>
        <begin position="1"/>
        <end position="296"/>
    </location>
</feature>
<dbReference type="InterPro" id="IPR013757">
    <property type="entry name" value="Topo_IIA_A_a_sf"/>
</dbReference>
<evidence type="ECO:0000259" key="10">
    <source>
        <dbReference type="PROSITE" id="PS52040"/>
    </source>
</evidence>
<dbReference type="PANTHER" id="PTHR10169:SF38">
    <property type="entry name" value="DNA TOPOISOMERASE 2"/>
    <property type="match status" value="1"/>
</dbReference>
<evidence type="ECO:0000256" key="1">
    <source>
        <dbReference type="ARBA" id="ARBA00000185"/>
    </source>
</evidence>
<dbReference type="Pfam" id="PF00521">
    <property type="entry name" value="DNA_topoisoIV"/>
    <property type="match status" value="1"/>
</dbReference>
<keyword evidence="4" id="KW-0547">Nucleotide-binding</keyword>
<dbReference type="GO" id="GO:0005634">
    <property type="term" value="C:nucleus"/>
    <property type="evidence" value="ECO:0007669"/>
    <property type="project" value="TreeGrafter"/>
</dbReference>
<dbReference type="GO" id="GO:0000712">
    <property type="term" value="P:resolution of meiotic recombination intermediates"/>
    <property type="evidence" value="ECO:0007669"/>
    <property type="project" value="TreeGrafter"/>
</dbReference>
<dbReference type="InterPro" id="IPR002205">
    <property type="entry name" value="Topo_IIA_dom_A"/>
</dbReference>
<evidence type="ECO:0000256" key="4">
    <source>
        <dbReference type="ARBA" id="ARBA00022741"/>
    </source>
</evidence>
<accession>A0A835QQR1</accession>
<dbReference type="PROSITE" id="PS52040">
    <property type="entry name" value="TOPO_IIA"/>
    <property type="match status" value="1"/>
</dbReference>
<evidence type="ECO:0000256" key="7">
    <source>
        <dbReference type="ARBA" id="ARBA00023125"/>
    </source>
</evidence>
<dbReference type="InterPro" id="IPR050634">
    <property type="entry name" value="DNA_Topoisomerase_II"/>
</dbReference>
<sequence length="296" mass="33683">MGVKVLVLAGAPTFRTITLRDIVANVKRLLNDEPMQPMDPWYRGFKGRIEKTAVKEAGATYTVTGIIDEVDSTTVKITELPIRRWTQDYKEFLESLMNGTEKVKEPFIKDYREYNDDTTVHFEVALSEENMNMAKQEGLEKKFKLTTTISTSNMHLFDPKGVIKKYDTPEQTNIVQKALLDNLESDLLKLDNKVRFILGVVRGEIIVNNRKRADLFLELQAKGFTPFPKKPKGIDAAVVGAIADAEEAEETNEVYKGGVKSSDYEYLLSMAIGTLTWEKVQELCIEKENWKKMSKN</sequence>
<dbReference type="Gene3D" id="1.10.268.10">
    <property type="entry name" value="Topoisomerase, domain 3"/>
    <property type="match status" value="1"/>
</dbReference>
<dbReference type="Proteomes" id="UP000639772">
    <property type="component" value="Chromosome 7"/>
</dbReference>
<keyword evidence="5" id="KW-0067">ATP-binding</keyword>
<dbReference type="GO" id="GO:0000819">
    <property type="term" value="P:sister chromatid segregation"/>
    <property type="evidence" value="ECO:0007669"/>
    <property type="project" value="TreeGrafter"/>
</dbReference>
<dbReference type="InterPro" id="IPR013760">
    <property type="entry name" value="Topo_IIA-like_dom_sf"/>
</dbReference>
<dbReference type="GO" id="GO:0003918">
    <property type="term" value="F:DNA topoisomerase type II (double strand cut, ATP-hydrolyzing) activity"/>
    <property type="evidence" value="ECO:0007669"/>
    <property type="project" value="UniProtKB-EC"/>
</dbReference>
<gene>
    <name evidence="11" type="ORF">HPP92_014331</name>
</gene>
<dbReference type="PANTHER" id="PTHR10169">
    <property type="entry name" value="DNA TOPOISOMERASE/GYRASE"/>
    <property type="match status" value="1"/>
</dbReference>
<comment type="cofactor">
    <cofactor evidence="2">
        <name>Mg(2+)</name>
        <dbReference type="ChEBI" id="CHEBI:18420"/>
    </cofactor>
</comment>
<comment type="catalytic activity">
    <reaction evidence="1">
        <text>ATP-dependent breakage, passage and rejoining of double-stranded DNA.</text>
        <dbReference type="EC" id="5.6.2.2"/>
    </reaction>
</comment>
<evidence type="ECO:0000313" key="12">
    <source>
        <dbReference type="Proteomes" id="UP000639772"/>
    </source>
</evidence>
<evidence type="ECO:0000256" key="6">
    <source>
        <dbReference type="ARBA" id="ARBA00023029"/>
    </source>
</evidence>
<keyword evidence="7 9" id="KW-0238">DNA-binding</keyword>
<keyword evidence="8" id="KW-0413">Isomerase</keyword>
<organism evidence="11 12">
    <name type="scientific">Vanilla planifolia</name>
    <name type="common">Vanilla</name>
    <dbReference type="NCBI Taxonomy" id="51239"/>
    <lineage>
        <taxon>Eukaryota</taxon>
        <taxon>Viridiplantae</taxon>
        <taxon>Streptophyta</taxon>
        <taxon>Embryophyta</taxon>
        <taxon>Tracheophyta</taxon>
        <taxon>Spermatophyta</taxon>
        <taxon>Magnoliopsida</taxon>
        <taxon>Liliopsida</taxon>
        <taxon>Asparagales</taxon>
        <taxon>Orchidaceae</taxon>
        <taxon>Vanilloideae</taxon>
        <taxon>Vanilleae</taxon>
        <taxon>Vanilla</taxon>
    </lineage>
</organism>
<dbReference type="EC" id="5.6.2.2" evidence="3"/>
<evidence type="ECO:0000313" key="11">
    <source>
        <dbReference type="EMBL" id="KAG0474645.1"/>
    </source>
</evidence>
<comment type="caution">
    <text evidence="11">The sequence shown here is derived from an EMBL/GenBank/DDBJ whole genome shotgun (WGS) entry which is preliminary data.</text>
</comment>
<dbReference type="SMART" id="SM00434">
    <property type="entry name" value="TOP4c"/>
    <property type="match status" value="1"/>
</dbReference>
<dbReference type="GO" id="GO:0006265">
    <property type="term" value="P:DNA topological change"/>
    <property type="evidence" value="ECO:0007669"/>
    <property type="project" value="InterPro"/>
</dbReference>
<dbReference type="SUPFAM" id="SSF56719">
    <property type="entry name" value="Type II DNA topoisomerase"/>
    <property type="match status" value="1"/>
</dbReference>
<keyword evidence="6" id="KW-0799">Topoisomerase</keyword>
<comment type="caution">
    <text evidence="9">Lacks conserved residue(s) required for the propagation of feature annotation.</text>
</comment>
<protein>
    <recommendedName>
        <fullName evidence="3">DNA topoisomerase (ATP-hydrolyzing)</fullName>
        <ecNumber evidence="3">5.6.2.2</ecNumber>
    </recommendedName>
</protein>
<reference evidence="11 12" key="1">
    <citation type="journal article" date="2020" name="Nat. Food">
        <title>A phased Vanilla planifolia genome enables genetic improvement of flavour and production.</title>
        <authorList>
            <person name="Hasing T."/>
            <person name="Tang H."/>
            <person name="Brym M."/>
            <person name="Khazi F."/>
            <person name="Huang T."/>
            <person name="Chambers A.H."/>
        </authorList>
    </citation>
    <scope>NUCLEOTIDE SEQUENCE [LARGE SCALE GENOMIC DNA]</scope>
    <source>
        <tissue evidence="11">Leaf</tissue>
    </source>
</reference>
<proteinExistence type="predicted"/>
<dbReference type="AlphaFoldDB" id="A0A835QQR1"/>